<name>A0A429XJB5_9RICK</name>
<evidence type="ECO:0000256" key="3">
    <source>
        <dbReference type="ARBA" id="ARBA00022723"/>
    </source>
</evidence>
<comment type="subunit">
    <text evidence="12">Component of the replication restart primosome.</text>
</comment>
<accession>A0A429XJB5</accession>
<dbReference type="SMART" id="SM00490">
    <property type="entry name" value="HELICc"/>
    <property type="match status" value="1"/>
</dbReference>
<dbReference type="GO" id="GO:0016887">
    <property type="term" value="F:ATP hydrolysis activity"/>
    <property type="evidence" value="ECO:0007669"/>
    <property type="project" value="RHEA"/>
</dbReference>
<evidence type="ECO:0000259" key="13">
    <source>
        <dbReference type="PROSITE" id="PS51192"/>
    </source>
</evidence>
<dbReference type="Proteomes" id="UP000279470">
    <property type="component" value="Unassembled WGS sequence"/>
</dbReference>
<evidence type="ECO:0000256" key="1">
    <source>
        <dbReference type="ARBA" id="ARBA00022515"/>
    </source>
</evidence>
<evidence type="ECO:0000313" key="15">
    <source>
        <dbReference type="EMBL" id="RST66109.1"/>
    </source>
</evidence>
<evidence type="ECO:0000256" key="10">
    <source>
        <dbReference type="ARBA" id="ARBA00023235"/>
    </source>
</evidence>
<feature type="binding site" evidence="12">
    <location>
        <position position="418"/>
    </location>
    <ligand>
        <name>Zn(2+)</name>
        <dbReference type="ChEBI" id="CHEBI:29105"/>
        <label>1</label>
    </ligand>
</feature>
<dbReference type="EMBL" id="RXFM01000046">
    <property type="protein sequence ID" value="RST66109.1"/>
    <property type="molecule type" value="Genomic_DNA"/>
</dbReference>
<dbReference type="Gene3D" id="3.40.50.300">
    <property type="entry name" value="P-loop containing nucleotide triphosphate hydrolases"/>
    <property type="match status" value="2"/>
</dbReference>
<dbReference type="GO" id="GO:0006269">
    <property type="term" value="P:DNA replication, synthesis of primer"/>
    <property type="evidence" value="ECO:0007669"/>
    <property type="project" value="UniProtKB-KW"/>
</dbReference>
<evidence type="ECO:0000256" key="5">
    <source>
        <dbReference type="ARBA" id="ARBA00022801"/>
    </source>
</evidence>
<comment type="caution">
    <text evidence="15">The sequence shown here is derived from an EMBL/GenBank/DDBJ whole genome shotgun (WGS) entry which is preliminary data.</text>
</comment>
<dbReference type="OrthoDB" id="9759544at2"/>
<dbReference type="EC" id="5.6.2.4" evidence="12"/>
<feature type="domain" description="Helicase C-terminal" evidence="14">
    <location>
        <begin position="410"/>
        <end position="573"/>
    </location>
</feature>
<dbReference type="InterPro" id="IPR040498">
    <property type="entry name" value="PriA_CRR"/>
</dbReference>
<keyword evidence="10 12" id="KW-0413">Isomerase</keyword>
<dbReference type="Gene3D" id="3.40.1440.60">
    <property type="entry name" value="PriA, 3(prime) DNA-binding domain"/>
    <property type="match status" value="1"/>
</dbReference>
<gene>
    <name evidence="12 15" type="primary">priA</name>
    <name evidence="15" type="ORF">EIC27_03835</name>
</gene>
<dbReference type="PROSITE" id="PS51194">
    <property type="entry name" value="HELICASE_CTER"/>
    <property type="match status" value="1"/>
</dbReference>
<comment type="cofactor">
    <cofactor evidence="12">
        <name>Zn(2+)</name>
        <dbReference type="ChEBI" id="CHEBI:29105"/>
    </cofactor>
    <text evidence="12">Binds 2 zinc ions per subunit.</text>
</comment>
<dbReference type="HAMAP" id="MF_00983">
    <property type="entry name" value="PriA"/>
    <property type="match status" value="1"/>
</dbReference>
<dbReference type="GO" id="GO:0008270">
    <property type="term" value="F:zinc ion binding"/>
    <property type="evidence" value="ECO:0007669"/>
    <property type="project" value="UniProtKB-UniRule"/>
</dbReference>
<dbReference type="Pfam" id="PF00271">
    <property type="entry name" value="Helicase_C"/>
    <property type="match status" value="1"/>
</dbReference>
<comment type="catalytic activity">
    <reaction evidence="11 12">
        <text>ATP + H2O = ADP + phosphate + H(+)</text>
        <dbReference type="Rhea" id="RHEA:13065"/>
        <dbReference type="ChEBI" id="CHEBI:15377"/>
        <dbReference type="ChEBI" id="CHEBI:15378"/>
        <dbReference type="ChEBI" id="CHEBI:30616"/>
        <dbReference type="ChEBI" id="CHEBI:43474"/>
        <dbReference type="ChEBI" id="CHEBI:456216"/>
        <dbReference type="EC" id="5.6.2.4"/>
    </reaction>
</comment>
<feature type="binding site" evidence="12">
    <location>
        <position position="405"/>
    </location>
    <ligand>
        <name>Zn(2+)</name>
        <dbReference type="ChEBI" id="CHEBI:29105"/>
        <label>2</label>
    </ligand>
</feature>
<sequence length="669" mass="76739">MKMQKKLEVKIAHVILALPFNQEFSYKIPGNIYIEIGSIVKVNFRKKVQIGVVINITNTCSNSLDFELKDVMEAYKTPTIPLKLLNFVKWVSQYNNTYLGSIIKMILLSRSNIEYNVVKSEYKKFNINRYNHNPVQLSDLQKQVVFDICKYGFKKYSSHLILGATGSGKTEVYLEIAQQVINNSEQVLILLPEILLATQLVERFKKRLKNCVIAEWNSSLTPKNKAIIWHGVINGEINVVVGARSALFLPFLKLKLVIIDEEHDGSFKQEEGIVYNARDMAIVKANIERFPILLSTATPSVETYYNTSLDKCILHRLPNRYTGVLLPKVEVVDLKQEKLSNSKWISESLQNEIINCLARKKLSMIFLNRRGYAPLTICNSCGEKFSCPNCQFFLVEHRKKNQMLCHYCGYLEDKLIKCAKCDSDEKLVALGAGIEKIEEEICSLFPAAKVISITSDTISNFKKASKIIEEIENKKYDIIIGTQMLAKGLNFPDLHLVGVIDSDISFAGCDLKILERTFQLLYQVAGRAGRQKEKGIVIIQTYFADNPILQYIKNWEYESFIKAELINRQDSFMPPFSKLVMLKGSSFNEESLNAFMQYIVTKAPINQKIEILGPAPAPIYKIRNKFRYRIILRSSKQINIQKYIETWFNEFSIPHIIKIKIDIDPYNFS</sequence>
<proteinExistence type="inferred from homology"/>
<organism evidence="15 16">
    <name type="scientific">Candidatus Aquarickettsia rohweri</name>
    <dbReference type="NCBI Taxonomy" id="2602574"/>
    <lineage>
        <taxon>Bacteria</taxon>
        <taxon>Pseudomonadati</taxon>
        <taxon>Pseudomonadota</taxon>
        <taxon>Alphaproteobacteria</taxon>
        <taxon>Rickettsiales</taxon>
        <taxon>Candidatus Midichloriaceae</taxon>
        <taxon>Candidatus Aquarickettsia</taxon>
    </lineage>
</organism>
<evidence type="ECO:0000259" key="14">
    <source>
        <dbReference type="PROSITE" id="PS51194"/>
    </source>
</evidence>
<dbReference type="GO" id="GO:0006270">
    <property type="term" value="P:DNA replication initiation"/>
    <property type="evidence" value="ECO:0007669"/>
    <property type="project" value="TreeGrafter"/>
</dbReference>
<dbReference type="PANTHER" id="PTHR30580">
    <property type="entry name" value="PRIMOSOMAL PROTEIN N"/>
    <property type="match status" value="1"/>
</dbReference>
<feature type="binding site" evidence="12">
    <location>
        <position position="390"/>
    </location>
    <ligand>
        <name>Zn(2+)</name>
        <dbReference type="ChEBI" id="CHEBI:29105"/>
        <label>2</label>
    </ligand>
</feature>
<evidence type="ECO:0000256" key="12">
    <source>
        <dbReference type="HAMAP-Rule" id="MF_00983"/>
    </source>
</evidence>
<dbReference type="Pfam" id="PF18319">
    <property type="entry name" value="Zn_ribbon_PriA"/>
    <property type="match status" value="1"/>
</dbReference>
<keyword evidence="8 12" id="KW-0067">ATP-binding</keyword>
<evidence type="ECO:0000313" key="16">
    <source>
        <dbReference type="Proteomes" id="UP000279470"/>
    </source>
</evidence>
<dbReference type="PROSITE" id="PS51192">
    <property type="entry name" value="HELICASE_ATP_BIND_1"/>
    <property type="match status" value="1"/>
</dbReference>
<comment type="similarity">
    <text evidence="12">Belongs to the helicase family. PriA subfamily.</text>
</comment>
<dbReference type="GO" id="GO:0005524">
    <property type="term" value="F:ATP binding"/>
    <property type="evidence" value="ECO:0007669"/>
    <property type="project" value="UniProtKB-UniRule"/>
</dbReference>
<dbReference type="InterPro" id="IPR014001">
    <property type="entry name" value="Helicase_ATP-bd"/>
</dbReference>
<dbReference type="GO" id="GO:0043138">
    <property type="term" value="F:3'-5' DNA helicase activity"/>
    <property type="evidence" value="ECO:0007669"/>
    <property type="project" value="UniProtKB-EC"/>
</dbReference>
<keyword evidence="2 12" id="KW-0235">DNA replication</keyword>
<dbReference type="GO" id="GO:0006302">
    <property type="term" value="P:double-strand break repair"/>
    <property type="evidence" value="ECO:0007669"/>
    <property type="project" value="InterPro"/>
</dbReference>
<dbReference type="Pfam" id="PF18074">
    <property type="entry name" value="PriA_C"/>
    <property type="match status" value="1"/>
</dbReference>
<feature type="domain" description="Helicase ATP-binding" evidence="13">
    <location>
        <begin position="150"/>
        <end position="317"/>
    </location>
</feature>
<dbReference type="SUPFAM" id="SSF52540">
    <property type="entry name" value="P-loop containing nucleoside triphosphate hydrolases"/>
    <property type="match status" value="1"/>
</dbReference>
<keyword evidence="9 12" id="KW-0238">DNA-binding</keyword>
<evidence type="ECO:0000256" key="6">
    <source>
        <dbReference type="ARBA" id="ARBA00022806"/>
    </source>
</evidence>
<keyword evidence="16" id="KW-1185">Reference proteome</keyword>
<feature type="binding site" evidence="12">
    <location>
        <position position="378"/>
    </location>
    <ligand>
        <name>Zn(2+)</name>
        <dbReference type="ChEBI" id="CHEBI:29105"/>
        <label>1</label>
    </ligand>
</feature>
<evidence type="ECO:0000256" key="4">
    <source>
        <dbReference type="ARBA" id="ARBA00022741"/>
    </source>
</evidence>
<dbReference type="InterPro" id="IPR041222">
    <property type="entry name" value="PriA_3primeBD"/>
</dbReference>
<keyword evidence="4 12" id="KW-0547">Nucleotide-binding</keyword>
<evidence type="ECO:0000256" key="2">
    <source>
        <dbReference type="ARBA" id="ARBA00022705"/>
    </source>
</evidence>
<comment type="function">
    <text evidence="12">Initiates the restart of stalled replication forks, which reloads the replicative helicase on sites other than the origin of replication. Recognizes and binds to abandoned replication forks and remodels them to uncover a helicase loading site. Promotes assembly of the primosome at these replication forks.</text>
</comment>
<evidence type="ECO:0000256" key="7">
    <source>
        <dbReference type="ARBA" id="ARBA00022833"/>
    </source>
</evidence>
<keyword evidence="6 12" id="KW-0347">Helicase</keyword>
<dbReference type="AlphaFoldDB" id="A0A429XJB5"/>
<dbReference type="Pfam" id="PF00270">
    <property type="entry name" value="DEAD"/>
    <property type="match status" value="1"/>
</dbReference>
<evidence type="ECO:0000256" key="8">
    <source>
        <dbReference type="ARBA" id="ARBA00022840"/>
    </source>
</evidence>
<comment type="catalytic activity">
    <reaction evidence="12">
        <text>Couples ATP hydrolysis with the unwinding of duplex DNA by translocating in the 3'-5' direction.</text>
        <dbReference type="EC" id="5.6.2.4"/>
    </reaction>
</comment>
<protein>
    <recommendedName>
        <fullName evidence="12">Replication restart protein PriA</fullName>
    </recommendedName>
    <alternativeName>
        <fullName evidence="12">ATP-dependent DNA helicase PriA</fullName>
        <ecNumber evidence="12">5.6.2.4</ecNumber>
    </alternativeName>
    <alternativeName>
        <fullName evidence="12">DNA 3'-5' helicase PriA</fullName>
    </alternativeName>
</protein>
<dbReference type="NCBIfam" id="TIGR00595">
    <property type="entry name" value="priA"/>
    <property type="match status" value="1"/>
</dbReference>
<dbReference type="FunFam" id="3.40.50.300:FF:000489">
    <property type="entry name" value="Primosome assembly protein PriA"/>
    <property type="match status" value="1"/>
</dbReference>
<dbReference type="InterPro" id="IPR011545">
    <property type="entry name" value="DEAD/DEAH_box_helicase_dom"/>
</dbReference>
<dbReference type="Pfam" id="PF17764">
    <property type="entry name" value="PriA_3primeBD"/>
    <property type="match status" value="1"/>
</dbReference>
<keyword evidence="1 12" id="KW-0639">Primosome</keyword>
<dbReference type="GO" id="GO:0006310">
    <property type="term" value="P:DNA recombination"/>
    <property type="evidence" value="ECO:0007669"/>
    <property type="project" value="InterPro"/>
</dbReference>
<feature type="binding site" evidence="12">
    <location>
        <position position="381"/>
    </location>
    <ligand>
        <name>Zn(2+)</name>
        <dbReference type="ChEBI" id="CHEBI:29105"/>
        <label>1</label>
    </ligand>
</feature>
<evidence type="ECO:0000256" key="11">
    <source>
        <dbReference type="ARBA" id="ARBA00048988"/>
    </source>
</evidence>
<dbReference type="GO" id="GO:1990077">
    <property type="term" value="C:primosome complex"/>
    <property type="evidence" value="ECO:0007669"/>
    <property type="project" value="UniProtKB-UniRule"/>
</dbReference>
<dbReference type="InterPro" id="IPR005259">
    <property type="entry name" value="PriA"/>
</dbReference>
<keyword evidence="3 12" id="KW-0479">Metal-binding</keyword>
<dbReference type="InterPro" id="IPR042115">
    <property type="entry name" value="PriA_3primeBD_sf"/>
</dbReference>
<feature type="binding site" evidence="12">
    <location>
        <position position="408"/>
    </location>
    <ligand>
        <name>Zn(2+)</name>
        <dbReference type="ChEBI" id="CHEBI:29105"/>
        <label>2</label>
    </ligand>
</feature>
<reference evidence="16" key="1">
    <citation type="submission" date="2018-11" db="EMBL/GenBank/DDBJ databases">
        <title>Phylogenetic, genomic, and biogeographic characterization of a novel and ubiquitous marine invertebrate-associated Rickettsiales parasite, Candidatus Marinoinvertebrata rohwerii, gen. nov., sp. nov.</title>
        <authorList>
            <person name="Klinges J.G."/>
            <person name="Rosales S.M."/>
            <person name="Mcminds R."/>
            <person name="Shaver E.C."/>
            <person name="Shantz A."/>
            <person name="Peters E.C."/>
            <person name="Burkepile D.E."/>
            <person name="Silliman B.R."/>
            <person name="Vega Thurber R.L."/>
        </authorList>
    </citation>
    <scope>NUCLEOTIDE SEQUENCE [LARGE SCALE GENOMIC DNA]</scope>
    <source>
        <strain evidence="16">a_cerv_44</strain>
    </source>
</reference>
<dbReference type="PANTHER" id="PTHR30580:SF0">
    <property type="entry name" value="PRIMOSOMAL PROTEIN N"/>
    <property type="match status" value="1"/>
</dbReference>
<dbReference type="GO" id="GO:0003677">
    <property type="term" value="F:DNA binding"/>
    <property type="evidence" value="ECO:0007669"/>
    <property type="project" value="UniProtKB-UniRule"/>
</dbReference>
<keyword evidence="7 12" id="KW-0862">Zinc</keyword>
<dbReference type="InterPro" id="IPR001650">
    <property type="entry name" value="Helicase_C-like"/>
</dbReference>
<keyword evidence="5 12" id="KW-0378">Hydrolase</keyword>
<dbReference type="InterPro" id="IPR027417">
    <property type="entry name" value="P-loop_NTPase"/>
</dbReference>
<evidence type="ECO:0000256" key="9">
    <source>
        <dbReference type="ARBA" id="ARBA00023125"/>
    </source>
</evidence>
<feature type="binding site" evidence="12">
    <location>
        <position position="421"/>
    </location>
    <ligand>
        <name>Zn(2+)</name>
        <dbReference type="ChEBI" id="CHEBI:29105"/>
        <label>1</label>
    </ligand>
</feature>
<dbReference type="RefSeq" id="WP_126044817.1">
    <property type="nucleotide sequence ID" value="NZ_RXFM01000046.1"/>
</dbReference>
<feature type="binding site" evidence="12">
    <location>
        <position position="387"/>
    </location>
    <ligand>
        <name>Zn(2+)</name>
        <dbReference type="ChEBI" id="CHEBI:29105"/>
        <label>2</label>
    </ligand>
</feature>
<dbReference type="SMART" id="SM00487">
    <property type="entry name" value="DEXDc"/>
    <property type="match status" value="1"/>
</dbReference>
<dbReference type="InterPro" id="IPR041236">
    <property type="entry name" value="PriA_C"/>
</dbReference>